<sequence length="695" mass="75402">MRSFLFLTPLLGLLATASATPSTAQLGDITVLAQNNLRISDASKTSATLLLSSRKPYSAAEQACSALSEQLWSPNVQNFDAGLNQSLAYEVFAGHLAADQLLWIAADTLPSGWQHHHRRPQCQAIDVKGQCHTVDCNSQLPALCTQSATPSNSTFANTTAPFQVAQAVGQQTLVGYRDFYTFRFEGVRFAEEPERFTYSSVFTNATGVNNALNPAPECLQAPNNGSTDCLFLNIWTTSLPSEQPAKKDLKPVMVYIYGGGFATGSASNPTNDGSMQASRGDVVVVDIAYRLNSLGFLALDDGVHNGNYWISDLISGLEWIQKYISYMGGDPEKVMIFGESAGAESVQALLASPKAIGLFRGALMQSNYYQPYVPVAQAVNRTTNAILRETGCNTTTNQLACLQAYNATALINLPTNFNYPVIDGTYLTSSYINLNASAAGRDISSVPVISGVNRDEEGVLIPNFDTTNLTQSIVDLAASQGYSTAELNAILTHLDEFPLGSTPSNNNTLINQVFNTTVRIATDGGFHCSDENTIIAAASTGIFPKTWFFEFNRTYQDPGYNMNGACQAPVTSTHPAGDPELEYFKCHAGDLSISFGTFARSGFPERDQYDIPFAQLTVDYWTAFARELDPNPNPAFLTARGYWDTLRQTTIAGPWNAVNAKQPEMMELQWNGAMRPFPDAAQCSVLGQPLDALLH</sequence>
<reference evidence="3" key="1">
    <citation type="submission" date="2023-07" db="EMBL/GenBank/DDBJ databases">
        <title>Black Yeasts Isolated from many extreme environments.</title>
        <authorList>
            <person name="Coleine C."/>
            <person name="Stajich J.E."/>
            <person name="Selbmann L."/>
        </authorList>
    </citation>
    <scope>NUCLEOTIDE SEQUENCE</scope>
    <source>
        <strain evidence="3">CCFEE 5485</strain>
    </source>
</reference>
<dbReference type="EMBL" id="JAUTXT010000053">
    <property type="protein sequence ID" value="KAK3670672.1"/>
    <property type="molecule type" value="Genomic_DNA"/>
</dbReference>
<dbReference type="InterPro" id="IPR029058">
    <property type="entry name" value="AB_hydrolase_fold"/>
</dbReference>
<dbReference type="InterPro" id="IPR002018">
    <property type="entry name" value="CarbesteraseB"/>
</dbReference>
<gene>
    <name evidence="3" type="ORF">LTR78_009507</name>
</gene>
<dbReference type="Gene3D" id="3.40.50.1820">
    <property type="entry name" value="alpha/beta hydrolase"/>
    <property type="match status" value="1"/>
</dbReference>
<evidence type="ECO:0000313" key="4">
    <source>
        <dbReference type="Proteomes" id="UP001274830"/>
    </source>
</evidence>
<dbReference type="SUPFAM" id="SSF53474">
    <property type="entry name" value="alpha/beta-Hydrolases"/>
    <property type="match status" value="1"/>
</dbReference>
<name>A0AAE0WHD9_9PEZI</name>
<comment type="caution">
    <text evidence="3">The sequence shown here is derived from an EMBL/GenBank/DDBJ whole genome shotgun (WGS) entry which is preliminary data.</text>
</comment>
<dbReference type="AlphaFoldDB" id="A0AAE0WHD9"/>
<dbReference type="PANTHER" id="PTHR43142">
    <property type="entry name" value="CARBOXYLIC ESTER HYDROLASE"/>
    <property type="match status" value="1"/>
</dbReference>
<keyword evidence="1" id="KW-0732">Signal</keyword>
<dbReference type="Pfam" id="PF00135">
    <property type="entry name" value="COesterase"/>
    <property type="match status" value="1"/>
</dbReference>
<evidence type="ECO:0000313" key="3">
    <source>
        <dbReference type="EMBL" id="KAK3670672.1"/>
    </source>
</evidence>
<accession>A0AAE0WHD9</accession>
<protein>
    <recommendedName>
        <fullName evidence="2">Carboxylesterase type B domain-containing protein</fullName>
    </recommendedName>
</protein>
<feature type="signal peptide" evidence="1">
    <location>
        <begin position="1"/>
        <end position="19"/>
    </location>
</feature>
<keyword evidence="4" id="KW-1185">Reference proteome</keyword>
<feature type="domain" description="Carboxylesterase type B" evidence="2">
    <location>
        <begin position="181"/>
        <end position="684"/>
    </location>
</feature>
<evidence type="ECO:0000259" key="2">
    <source>
        <dbReference type="Pfam" id="PF00135"/>
    </source>
</evidence>
<feature type="chain" id="PRO_5042280577" description="Carboxylesterase type B domain-containing protein" evidence="1">
    <location>
        <begin position="20"/>
        <end position="695"/>
    </location>
</feature>
<proteinExistence type="predicted"/>
<dbReference type="Proteomes" id="UP001274830">
    <property type="component" value="Unassembled WGS sequence"/>
</dbReference>
<evidence type="ECO:0000256" key="1">
    <source>
        <dbReference type="SAM" id="SignalP"/>
    </source>
</evidence>
<dbReference type="PANTHER" id="PTHR43142:SF3">
    <property type="entry name" value="PUTATIVE (AFU_ORTHOLOGUE AFUA_3G09070)-RELATED"/>
    <property type="match status" value="1"/>
</dbReference>
<organism evidence="3 4">
    <name type="scientific">Recurvomyces mirabilis</name>
    <dbReference type="NCBI Taxonomy" id="574656"/>
    <lineage>
        <taxon>Eukaryota</taxon>
        <taxon>Fungi</taxon>
        <taxon>Dikarya</taxon>
        <taxon>Ascomycota</taxon>
        <taxon>Pezizomycotina</taxon>
        <taxon>Dothideomycetes</taxon>
        <taxon>Dothideomycetidae</taxon>
        <taxon>Mycosphaerellales</taxon>
        <taxon>Teratosphaeriaceae</taxon>
        <taxon>Recurvomyces</taxon>
    </lineage>
</organism>